<protein>
    <recommendedName>
        <fullName evidence="4">Transmembrane protein</fullName>
    </recommendedName>
</protein>
<keyword evidence="1" id="KW-0812">Transmembrane</keyword>
<feature type="transmembrane region" description="Helical" evidence="1">
    <location>
        <begin position="27"/>
        <end position="53"/>
    </location>
</feature>
<sequence length="139" mass="15448">MTPSWTIDTTAWDGQGRRVGVERGRDLATLCYVLLILAYFTAGLTGVVAAALAHLRRRAASPLARSHLDHQIRLFWVSLVVWLLIALLHALVLAFGAVTFGVGLVFMVVPWAMGVAWLCWSVWHIVAGMRRLSRSLPMR</sequence>
<feature type="transmembrane region" description="Helical" evidence="1">
    <location>
        <begin position="74"/>
        <end position="98"/>
    </location>
</feature>
<feature type="transmembrane region" description="Helical" evidence="1">
    <location>
        <begin position="104"/>
        <end position="129"/>
    </location>
</feature>
<gene>
    <name evidence="2" type="ORF">NFI88_11920</name>
</gene>
<dbReference type="Proteomes" id="UP001524547">
    <property type="component" value="Unassembled WGS sequence"/>
</dbReference>
<evidence type="ECO:0000313" key="2">
    <source>
        <dbReference type="EMBL" id="MCQ8241543.1"/>
    </source>
</evidence>
<proteinExistence type="predicted"/>
<accession>A0ABT1W116</accession>
<dbReference type="RefSeq" id="WP_422920291.1">
    <property type="nucleotide sequence ID" value="NZ_JAMZEJ010000007.1"/>
</dbReference>
<evidence type="ECO:0000313" key="3">
    <source>
        <dbReference type="Proteomes" id="UP001524547"/>
    </source>
</evidence>
<keyword evidence="1" id="KW-0472">Membrane</keyword>
<evidence type="ECO:0000256" key="1">
    <source>
        <dbReference type="SAM" id="Phobius"/>
    </source>
</evidence>
<comment type="caution">
    <text evidence="2">The sequence shown here is derived from an EMBL/GenBank/DDBJ whole genome shotgun (WGS) entry which is preliminary data.</text>
</comment>
<organism evidence="2 3">
    <name type="scientific">Rhizosaccharibacter radicis</name>
    <dbReference type="NCBI Taxonomy" id="2782605"/>
    <lineage>
        <taxon>Bacteria</taxon>
        <taxon>Pseudomonadati</taxon>
        <taxon>Pseudomonadota</taxon>
        <taxon>Alphaproteobacteria</taxon>
        <taxon>Acetobacterales</taxon>
        <taxon>Acetobacteraceae</taxon>
        <taxon>Rhizosaccharibacter</taxon>
    </lineage>
</organism>
<dbReference type="EMBL" id="JAMZEJ010000007">
    <property type="protein sequence ID" value="MCQ8241543.1"/>
    <property type="molecule type" value="Genomic_DNA"/>
</dbReference>
<keyword evidence="3" id="KW-1185">Reference proteome</keyword>
<evidence type="ECO:0008006" key="4">
    <source>
        <dbReference type="Google" id="ProtNLM"/>
    </source>
</evidence>
<reference evidence="2 3" key="1">
    <citation type="submission" date="2022-06" db="EMBL/GenBank/DDBJ databases">
        <title>Rhizosaccharibacter gen. nov. sp. nov. KSS12, endophytic bacteria isolated from sugarcane.</title>
        <authorList>
            <person name="Pitiwittayakul N."/>
        </authorList>
    </citation>
    <scope>NUCLEOTIDE SEQUENCE [LARGE SCALE GENOMIC DNA]</scope>
    <source>
        <strain evidence="2 3">KSS12</strain>
    </source>
</reference>
<keyword evidence="1" id="KW-1133">Transmembrane helix</keyword>
<name>A0ABT1W116_9PROT</name>